<gene>
    <name evidence="2" type="ORF">ACFPIJ_09270</name>
</gene>
<sequence>MHINPYGEEPVRLALALANDPPATAAALAARCREAGFVIDVAVRPEDLTETLAFLDDWLAVVDAPDDATRAGRLNVLLQRAAAYPRLSNHAEDGWHLHYRDPDLPLAGALRALISVGTALHLSGRGMHRLGRCSAAGCAKPFADLSRTGRQRYCSPACGNRDAVRRHRSLTAASRHR</sequence>
<proteinExistence type="predicted"/>
<keyword evidence="3" id="KW-1185">Reference proteome</keyword>
<comment type="caution">
    <text evidence="2">The sequence shown here is derived from an EMBL/GenBank/DDBJ whole genome shotgun (WGS) entry which is preliminary data.</text>
</comment>
<dbReference type="InterPro" id="IPR023286">
    <property type="entry name" value="ABATE_dom_sf"/>
</dbReference>
<dbReference type="SUPFAM" id="SSF160904">
    <property type="entry name" value="Jann2411-like"/>
    <property type="match status" value="1"/>
</dbReference>
<dbReference type="InterPro" id="IPR021005">
    <property type="entry name" value="Znf_CGNR"/>
</dbReference>
<dbReference type="Proteomes" id="UP001595912">
    <property type="component" value="Unassembled WGS sequence"/>
</dbReference>
<feature type="domain" description="Zinc finger CGNR" evidence="1">
    <location>
        <begin position="129"/>
        <end position="168"/>
    </location>
</feature>
<evidence type="ECO:0000313" key="3">
    <source>
        <dbReference type="Proteomes" id="UP001595912"/>
    </source>
</evidence>
<dbReference type="InterPro" id="IPR010852">
    <property type="entry name" value="ABATE"/>
</dbReference>
<evidence type="ECO:0000313" key="2">
    <source>
        <dbReference type="EMBL" id="MFC4998018.1"/>
    </source>
</evidence>
<protein>
    <submittedName>
        <fullName evidence="2">CGNR zinc finger domain-containing protein</fullName>
    </submittedName>
</protein>
<reference evidence="3" key="1">
    <citation type="journal article" date="2019" name="Int. J. Syst. Evol. Microbiol.">
        <title>The Global Catalogue of Microorganisms (GCM) 10K type strain sequencing project: providing services to taxonomists for standard genome sequencing and annotation.</title>
        <authorList>
            <consortium name="The Broad Institute Genomics Platform"/>
            <consortium name="The Broad Institute Genome Sequencing Center for Infectious Disease"/>
            <person name="Wu L."/>
            <person name="Ma J."/>
        </authorList>
    </citation>
    <scope>NUCLEOTIDE SEQUENCE [LARGE SCALE GENOMIC DNA]</scope>
    <source>
        <strain evidence="3">CGMCC 4.7152</strain>
    </source>
</reference>
<dbReference type="EMBL" id="JBHSIU010000011">
    <property type="protein sequence ID" value="MFC4998018.1"/>
    <property type="molecule type" value="Genomic_DNA"/>
</dbReference>
<dbReference type="Pfam" id="PF11706">
    <property type="entry name" value="zf-CGNR"/>
    <property type="match status" value="1"/>
</dbReference>
<organism evidence="2 3">
    <name type="scientific">Dactylosporangium cerinum</name>
    <dbReference type="NCBI Taxonomy" id="1434730"/>
    <lineage>
        <taxon>Bacteria</taxon>
        <taxon>Bacillati</taxon>
        <taxon>Actinomycetota</taxon>
        <taxon>Actinomycetes</taxon>
        <taxon>Micromonosporales</taxon>
        <taxon>Micromonosporaceae</taxon>
        <taxon>Dactylosporangium</taxon>
    </lineage>
</organism>
<dbReference type="PANTHER" id="PTHR35525">
    <property type="entry name" value="BLL6575 PROTEIN"/>
    <property type="match status" value="1"/>
</dbReference>
<dbReference type="RefSeq" id="WP_380114274.1">
    <property type="nucleotide sequence ID" value="NZ_JBHSIU010000011.1"/>
</dbReference>
<evidence type="ECO:0000259" key="1">
    <source>
        <dbReference type="Pfam" id="PF11706"/>
    </source>
</evidence>
<accession>A0ABV9VNV1</accession>
<dbReference type="Gene3D" id="1.10.3300.10">
    <property type="entry name" value="Jann2411-like domain"/>
    <property type="match status" value="1"/>
</dbReference>
<dbReference type="PANTHER" id="PTHR35525:SF3">
    <property type="entry name" value="BLL6575 PROTEIN"/>
    <property type="match status" value="1"/>
</dbReference>
<name>A0ABV9VNV1_9ACTN</name>